<dbReference type="Pfam" id="PF12799">
    <property type="entry name" value="LRR_4"/>
    <property type="match status" value="1"/>
</dbReference>
<keyword evidence="5" id="KW-0677">Repeat</keyword>
<keyword evidence="4" id="KW-0732">Signal</keyword>
<keyword evidence="3 8" id="KW-0812">Transmembrane</keyword>
<dbReference type="InterPro" id="IPR000719">
    <property type="entry name" value="Prot_kinase_dom"/>
</dbReference>
<dbReference type="Proteomes" id="UP000015453">
    <property type="component" value="Unassembled WGS sequence"/>
</dbReference>
<evidence type="ECO:0000256" key="1">
    <source>
        <dbReference type="ARBA" id="ARBA00004370"/>
    </source>
</evidence>
<name>S8C5X3_9LAMI</name>
<feature type="domain" description="Protein kinase" evidence="9">
    <location>
        <begin position="349"/>
        <end position="609"/>
    </location>
</feature>
<dbReference type="OrthoDB" id="4062651at2759"/>
<dbReference type="PROSITE" id="PS51450">
    <property type="entry name" value="LRR"/>
    <property type="match status" value="1"/>
</dbReference>
<reference evidence="10 11" key="1">
    <citation type="journal article" date="2013" name="BMC Genomics">
        <title>The miniature genome of a carnivorous plant Genlisea aurea contains a low number of genes and short non-coding sequences.</title>
        <authorList>
            <person name="Leushkin E.V."/>
            <person name="Sutormin R.A."/>
            <person name="Nabieva E.R."/>
            <person name="Penin A.A."/>
            <person name="Kondrashov A.S."/>
            <person name="Logacheva M.D."/>
        </authorList>
    </citation>
    <scope>NUCLEOTIDE SEQUENCE [LARGE SCALE GENOMIC DNA]</scope>
</reference>
<organism evidence="10 11">
    <name type="scientific">Genlisea aurea</name>
    <dbReference type="NCBI Taxonomy" id="192259"/>
    <lineage>
        <taxon>Eukaryota</taxon>
        <taxon>Viridiplantae</taxon>
        <taxon>Streptophyta</taxon>
        <taxon>Embryophyta</taxon>
        <taxon>Tracheophyta</taxon>
        <taxon>Spermatophyta</taxon>
        <taxon>Magnoliopsida</taxon>
        <taxon>eudicotyledons</taxon>
        <taxon>Gunneridae</taxon>
        <taxon>Pentapetalae</taxon>
        <taxon>asterids</taxon>
        <taxon>lamiids</taxon>
        <taxon>Lamiales</taxon>
        <taxon>Lentibulariaceae</taxon>
        <taxon>Genlisea</taxon>
    </lineage>
</organism>
<dbReference type="InterPro" id="IPR011009">
    <property type="entry name" value="Kinase-like_dom_sf"/>
</dbReference>
<evidence type="ECO:0000256" key="4">
    <source>
        <dbReference type="ARBA" id="ARBA00022729"/>
    </source>
</evidence>
<evidence type="ECO:0000256" key="3">
    <source>
        <dbReference type="ARBA" id="ARBA00022692"/>
    </source>
</evidence>
<dbReference type="SUPFAM" id="SSF52058">
    <property type="entry name" value="L domain-like"/>
    <property type="match status" value="1"/>
</dbReference>
<dbReference type="InterPro" id="IPR001611">
    <property type="entry name" value="Leu-rich_rpt"/>
</dbReference>
<dbReference type="FunFam" id="3.80.10.10:FF:000400">
    <property type="entry name" value="Nuclear pore complex protein NUP107"/>
    <property type="match status" value="1"/>
</dbReference>
<dbReference type="InterPro" id="IPR032675">
    <property type="entry name" value="LRR_dom_sf"/>
</dbReference>
<evidence type="ECO:0000256" key="2">
    <source>
        <dbReference type="ARBA" id="ARBA00022614"/>
    </source>
</evidence>
<feature type="transmembrane region" description="Helical" evidence="8">
    <location>
        <begin position="250"/>
        <end position="273"/>
    </location>
</feature>
<dbReference type="Gene3D" id="1.10.510.10">
    <property type="entry name" value="Transferase(Phosphotransferase) domain 1"/>
    <property type="match status" value="1"/>
</dbReference>
<dbReference type="EMBL" id="AUSU01008052">
    <property type="protein sequence ID" value="EPS59816.1"/>
    <property type="molecule type" value="Genomic_DNA"/>
</dbReference>
<dbReference type="AlphaFoldDB" id="S8C5X3"/>
<evidence type="ECO:0000256" key="7">
    <source>
        <dbReference type="ARBA" id="ARBA00023136"/>
    </source>
</evidence>
<evidence type="ECO:0000256" key="6">
    <source>
        <dbReference type="ARBA" id="ARBA00022989"/>
    </source>
</evidence>
<dbReference type="PROSITE" id="PS50011">
    <property type="entry name" value="PROTEIN_KINASE_DOM"/>
    <property type="match status" value="1"/>
</dbReference>
<dbReference type="Gene3D" id="3.80.10.10">
    <property type="entry name" value="Ribonuclease Inhibitor"/>
    <property type="match status" value="2"/>
</dbReference>
<evidence type="ECO:0000313" key="10">
    <source>
        <dbReference type="EMBL" id="EPS59816.1"/>
    </source>
</evidence>
<dbReference type="SUPFAM" id="SSF56112">
    <property type="entry name" value="Protein kinase-like (PK-like)"/>
    <property type="match status" value="1"/>
</dbReference>
<evidence type="ECO:0000259" key="9">
    <source>
        <dbReference type="PROSITE" id="PS50011"/>
    </source>
</evidence>
<protein>
    <recommendedName>
        <fullName evidence="9">Protein kinase domain-containing protein</fullName>
    </recommendedName>
</protein>
<keyword evidence="7 8" id="KW-0472">Membrane</keyword>
<keyword evidence="6 8" id="KW-1133">Transmembrane helix</keyword>
<keyword evidence="2" id="KW-0433">Leucine-rich repeat</keyword>
<sequence length="625" mass="68181">MMVRSEAAGSPVVVLEEASALLGFKSGADLGGELNFPLNSSLPYCEWDGVECFGAAVVRVVIEDFNLGGVFAPATLTRLRELRVLSLRNNSLTGEIPDLSGLVNLKVLFLNRNYFSGAIPPSVSVLHRLRTLDFSVNMLQGPLPRSLLNLSRLHYLRLDFNRLNGTLPPFNQSGLVVFNVSHNDLSGEIPVTPALSRFDVSSFSLNSGLCGEVIYRMCDSFGPFFAVSPAPTPIQSPESSQTSLRKRNRAGLLIGLSLGIPISILSLICLAVAMRKRSRSPSRVSTKVALEAASIAGSDDAAIRIAAENDELEDKIKGMQQRFGALGRSGSLVFCAGETQFCSLDQLMRASAELLGRGTMGTTYKADLGHMSVTVKRLDGVRMSAAEPDVFDEHMEAVGRLRHPNLVALRAYFQAREERLLIYDYLPNGSLFSLIHGSKSAKARPLHWTSCLKIAEDAAQGLCYIHQAWRLLHGNLKSSNVLLGADFEACLSDYCLAALAAPSCTEEDADSLAYKAPEMLRNPGGADSKSDVYAFGVVLIELISGKLPAHHPNLTPADMIRWMGSVRSGGGERRLEMLLDVAVQCRMALPEQRPTMWQVLKMIQEIKHFEEEYGGGEEDEHHNGF</sequence>
<dbReference type="PANTHER" id="PTHR48007">
    <property type="entry name" value="LEUCINE-RICH REPEAT RECEPTOR-LIKE PROTEIN KINASE PXC1"/>
    <property type="match status" value="1"/>
</dbReference>
<evidence type="ECO:0000256" key="5">
    <source>
        <dbReference type="ARBA" id="ARBA00022737"/>
    </source>
</evidence>
<dbReference type="GO" id="GO:0005524">
    <property type="term" value="F:ATP binding"/>
    <property type="evidence" value="ECO:0007669"/>
    <property type="project" value="InterPro"/>
</dbReference>
<dbReference type="GO" id="GO:0004672">
    <property type="term" value="F:protein kinase activity"/>
    <property type="evidence" value="ECO:0007669"/>
    <property type="project" value="InterPro"/>
</dbReference>
<dbReference type="InterPro" id="IPR046959">
    <property type="entry name" value="PRK1-6/SRF4-like"/>
</dbReference>
<accession>S8C5X3</accession>
<dbReference type="InterPro" id="IPR025875">
    <property type="entry name" value="Leu-rich_rpt_4"/>
</dbReference>
<dbReference type="InterPro" id="IPR001245">
    <property type="entry name" value="Ser-Thr/Tyr_kinase_cat_dom"/>
</dbReference>
<comment type="subcellular location">
    <subcellularLocation>
        <location evidence="1">Membrane</location>
    </subcellularLocation>
</comment>
<evidence type="ECO:0000313" key="11">
    <source>
        <dbReference type="Proteomes" id="UP000015453"/>
    </source>
</evidence>
<gene>
    <name evidence="10" type="ORF">M569_14988</name>
</gene>
<proteinExistence type="predicted"/>
<comment type="caution">
    <text evidence="10">The sequence shown here is derived from an EMBL/GenBank/DDBJ whole genome shotgun (WGS) entry which is preliminary data.</text>
</comment>
<evidence type="ECO:0000256" key="8">
    <source>
        <dbReference type="SAM" id="Phobius"/>
    </source>
</evidence>
<dbReference type="PANTHER" id="PTHR48007:SF37">
    <property type="entry name" value="LEUCINE-RICH REPEAT PROTEIN KINASE FAMILY PROTEIN"/>
    <property type="match status" value="1"/>
</dbReference>
<dbReference type="GO" id="GO:0016020">
    <property type="term" value="C:membrane"/>
    <property type="evidence" value="ECO:0007669"/>
    <property type="project" value="UniProtKB-SubCell"/>
</dbReference>
<keyword evidence="11" id="KW-1185">Reference proteome</keyword>
<dbReference type="Pfam" id="PF07714">
    <property type="entry name" value="PK_Tyr_Ser-Thr"/>
    <property type="match status" value="1"/>
</dbReference>